<dbReference type="InterPro" id="IPR013149">
    <property type="entry name" value="ADH-like_C"/>
</dbReference>
<keyword evidence="4 7" id="KW-0862">Zinc</keyword>
<dbReference type="Proteomes" id="UP000758155">
    <property type="component" value="Unassembled WGS sequence"/>
</dbReference>
<dbReference type="EMBL" id="SWKV01000198">
    <property type="protein sequence ID" value="KAF3031127.1"/>
    <property type="molecule type" value="Genomic_DNA"/>
</dbReference>
<evidence type="ECO:0008006" key="12">
    <source>
        <dbReference type="Google" id="ProtNLM"/>
    </source>
</evidence>
<dbReference type="PROSITE" id="PS00059">
    <property type="entry name" value="ADH_ZINC"/>
    <property type="match status" value="1"/>
</dbReference>
<evidence type="ECO:0000256" key="3">
    <source>
        <dbReference type="ARBA" id="ARBA00022723"/>
    </source>
</evidence>
<sequence>MASLMRAVAQLGQAYNVSVIDIPVPTLIAPTDAIVRINASAICGSDLHTYHVASGSQDAPLLYGHEAIGYVTEVGDAVQFLTVGDYVVIPDNLDNGHYTLEPDHYQVPLGFGGVQSGEDSPLPGVQTEYARVPFADNSLIPVPVNSSTTESTLIGYLFVSDIFSTAWSGVTFSGFEQGDSVAVFGAGPVGLLAAYSAILRGASRVYSIDQVQDRLDLAASIGAIPINFADSDPVEQILAQEPGGVRRSVEAVGYEATNARGEIDSSITLRQALNVTAPRGGIGIVGLFEQGLNNFDIGHAFEKAVAVSGGIVLPLQVASELVPLIRSGRAKPSFVVSSIIDIEEAPEYYARFSRREESKVVIRI</sequence>
<dbReference type="InterPro" id="IPR002328">
    <property type="entry name" value="ADH_Zn_CS"/>
</dbReference>
<comment type="cofactor">
    <cofactor evidence="1 7">
        <name>Zn(2+)</name>
        <dbReference type="ChEBI" id="CHEBI:29105"/>
    </cofactor>
</comment>
<evidence type="ECO:0000256" key="7">
    <source>
        <dbReference type="RuleBase" id="RU361277"/>
    </source>
</evidence>
<keyword evidence="3 7" id="KW-0479">Metal-binding</keyword>
<feature type="domain" description="Alcohol dehydrogenase-like N-terminal" evidence="9">
    <location>
        <begin position="30"/>
        <end position="143"/>
    </location>
</feature>
<dbReference type="GO" id="GO:0008270">
    <property type="term" value="F:zinc ion binding"/>
    <property type="evidence" value="ECO:0007669"/>
    <property type="project" value="InterPro"/>
</dbReference>
<dbReference type="InterPro" id="IPR036291">
    <property type="entry name" value="NAD(P)-bd_dom_sf"/>
</dbReference>
<evidence type="ECO:0000256" key="6">
    <source>
        <dbReference type="ARBA" id="ARBA00023027"/>
    </source>
</evidence>
<evidence type="ECO:0000256" key="1">
    <source>
        <dbReference type="ARBA" id="ARBA00001947"/>
    </source>
</evidence>
<comment type="caution">
    <text evidence="10">The sequence shown here is derived from an EMBL/GenBank/DDBJ whole genome shotgun (WGS) entry which is preliminary data.</text>
</comment>
<evidence type="ECO:0000259" key="8">
    <source>
        <dbReference type="Pfam" id="PF00107"/>
    </source>
</evidence>
<keyword evidence="5" id="KW-0560">Oxidoreductase</keyword>
<dbReference type="Gene3D" id="3.40.50.720">
    <property type="entry name" value="NAD(P)-binding Rossmann-like Domain"/>
    <property type="match status" value="1"/>
</dbReference>
<evidence type="ECO:0000313" key="11">
    <source>
        <dbReference type="Proteomes" id="UP000758155"/>
    </source>
</evidence>
<dbReference type="Pfam" id="PF00107">
    <property type="entry name" value="ADH_zinc_N"/>
    <property type="match status" value="1"/>
</dbReference>
<dbReference type="PANTHER" id="PTHR42813">
    <property type="entry name" value="ZINC-TYPE ALCOHOL DEHYDROGENASE-LIKE"/>
    <property type="match status" value="1"/>
</dbReference>
<dbReference type="InterPro" id="IPR013154">
    <property type="entry name" value="ADH-like_N"/>
</dbReference>
<dbReference type="InterPro" id="IPR011032">
    <property type="entry name" value="GroES-like_sf"/>
</dbReference>
<accession>A0A9P5BUD7</accession>
<dbReference type="OrthoDB" id="3941538at2759"/>
<evidence type="ECO:0000313" key="10">
    <source>
        <dbReference type="EMBL" id="KAF3031127.1"/>
    </source>
</evidence>
<dbReference type="AlphaFoldDB" id="A0A9P5BUD7"/>
<evidence type="ECO:0000259" key="9">
    <source>
        <dbReference type="Pfam" id="PF08240"/>
    </source>
</evidence>
<name>A0A9P5BUD7_9PLEO</name>
<organism evidence="10 11">
    <name type="scientific">Didymella heteroderae</name>
    <dbReference type="NCBI Taxonomy" id="1769908"/>
    <lineage>
        <taxon>Eukaryota</taxon>
        <taxon>Fungi</taxon>
        <taxon>Dikarya</taxon>
        <taxon>Ascomycota</taxon>
        <taxon>Pezizomycotina</taxon>
        <taxon>Dothideomycetes</taxon>
        <taxon>Pleosporomycetidae</taxon>
        <taxon>Pleosporales</taxon>
        <taxon>Pleosporineae</taxon>
        <taxon>Didymellaceae</taxon>
        <taxon>Didymella</taxon>
    </lineage>
</organism>
<feature type="domain" description="Alcohol dehydrogenase-like C-terminal" evidence="8">
    <location>
        <begin position="188"/>
        <end position="317"/>
    </location>
</feature>
<protein>
    <recommendedName>
        <fullName evidence="12">GroES-like protein</fullName>
    </recommendedName>
</protein>
<dbReference type="SUPFAM" id="SSF51735">
    <property type="entry name" value="NAD(P)-binding Rossmann-fold domains"/>
    <property type="match status" value="1"/>
</dbReference>
<dbReference type="SUPFAM" id="SSF50129">
    <property type="entry name" value="GroES-like"/>
    <property type="match status" value="1"/>
</dbReference>
<proteinExistence type="inferred from homology"/>
<dbReference type="CDD" id="cd08282">
    <property type="entry name" value="PFDH_like"/>
    <property type="match status" value="1"/>
</dbReference>
<reference evidence="10" key="1">
    <citation type="submission" date="2019-04" db="EMBL/GenBank/DDBJ databases">
        <title>Sequencing of skin fungus with MAO and IRED activity.</title>
        <authorList>
            <person name="Marsaioli A.J."/>
            <person name="Bonatto J.M.C."/>
            <person name="Reis Junior O."/>
        </authorList>
    </citation>
    <scope>NUCLEOTIDE SEQUENCE</scope>
    <source>
        <strain evidence="10">28M1</strain>
    </source>
</reference>
<keyword evidence="6" id="KW-0520">NAD</keyword>
<evidence type="ECO:0000256" key="4">
    <source>
        <dbReference type="ARBA" id="ARBA00022833"/>
    </source>
</evidence>
<dbReference type="Pfam" id="PF08240">
    <property type="entry name" value="ADH_N"/>
    <property type="match status" value="1"/>
</dbReference>
<keyword evidence="11" id="KW-1185">Reference proteome</keyword>
<dbReference type="PANTHER" id="PTHR42813:SF3">
    <property type="entry name" value="GLUTATHIONE-INDEPENDENT FORMALDEHYDE DEHYDROGENASE"/>
    <property type="match status" value="1"/>
</dbReference>
<evidence type="ECO:0000256" key="2">
    <source>
        <dbReference type="ARBA" id="ARBA00008072"/>
    </source>
</evidence>
<comment type="similarity">
    <text evidence="2 7">Belongs to the zinc-containing alcohol dehydrogenase family.</text>
</comment>
<dbReference type="Gene3D" id="3.90.180.10">
    <property type="entry name" value="Medium-chain alcohol dehydrogenases, catalytic domain"/>
    <property type="match status" value="1"/>
</dbReference>
<dbReference type="GO" id="GO:0016491">
    <property type="term" value="F:oxidoreductase activity"/>
    <property type="evidence" value="ECO:0007669"/>
    <property type="project" value="UniProtKB-KW"/>
</dbReference>
<gene>
    <name evidence="10" type="ORF">E8E12_000201</name>
</gene>
<evidence type="ECO:0000256" key="5">
    <source>
        <dbReference type="ARBA" id="ARBA00023002"/>
    </source>
</evidence>